<dbReference type="SUPFAM" id="SSF53822">
    <property type="entry name" value="Periplasmic binding protein-like I"/>
    <property type="match status" value="1"/>
</dbReference>
<dbReference type="NCBIfam" id="NF008185">
    <property type="entry name" value="PRK10936.1"/>
    <property type="match status" value="1"/>
</dbReference>
<evidence type="ECO:0000256" key="2">
    <source>
        <dbReference type="ARBA" id="ARBA00007639"/>
    </source>
</evidence>
<dbReference type="PANTHER" id="PTHR46847:SF1">
    <property type="entry name" value="D-ALLOSE-BINDING PERIPLASMIC PROTEIN-RELATED"/>
    <property type="match status" value="1"/>
</dbReference>
<gene>
    <name evidence="5" type="primary">torT</name>
    <name evidence="5" type="ORF">HH213_08415</name>
</gene>
<keyword evidence="6" id="KW-1185">Reference proteome</keyword>
<evidence type="ECO:0000259" key="4">
    <source>
        <dbReference type="Pfam" id="PF13407"/>
    </source>
</evidence>
<sequence>MACWCPLPTPPVPPPTVRINADNDNEDRFVPLGLLSLSLLATAGVCLAAGPTQQASSKSAQTFAPIPVNSIFRPVQANGTADDALASGRVVAGVYPPAAHAGKHWRIAFLFPHMKDPYWAGVAYGVISEARRLGVAVDILPATGYDDLHGQLQKMDEAIAARYDAIVVSPISMTANNLSIAKARAAGIPVLELANDSRSDELALKVTTSLRSMGMEATRWAIRDAQQRGLKTINIALLPGPMGAGWVKGEVDGARIAAQEAPIEVNILDIRYGDSERGLQAQLTGRILNKHGARLDYILGCTGCAPAALGPIKAAKLDDKIRVVAFDLTGEIAQLIRSKEISAAADTKGVSQARVAINAAVNLLEGRTREQPHTILVKLGMLDQQNLANYPFDTSIAPEGYRPQLSYDPAKE</sequence>
<feature type="domain" description="Periplasmic binding protein" evidence="4">
    <location>
        <begin position="107"/>
        <end position="367"/>
    </location>
</feature>
<proteinExistence type="inferred from homology"/>
<evidence type="ECO:0000256" key="3">
    <source>
        <dbReference type="ARBA" id="ARBA00022729"/>
    </source>
</evidence>
<accession>A0ABX6M726</accession>
<dbReference type="Pfam" id="PF13407">
    <property type="entry name" value="Peripla_BP_4"/>
    <property type="match status" value="1"/>
</dbReference>
<evidence type="ECO:0000256" key="1">
    <source>
        <dbReference type="ARBA" id="ARBA00004196"/>
    </source>
</evidence>
<evidence type="ECO:0000313" key="5">
    <source>
        <dbReference type="EMBL" id="QJD90116.1"/>
    </source>
</evidence>
<dbReference type="PANTHER" id="PTHR46847">
    <property type="entry name" value="D-ALLOSE-BINDING PERIPLASMIC PROTEIN-RELATED"/>
    <property type="match status" value="1"/>
</dbReference>
<keyword evidence="3" id="KW-0732">Signal</keyword>
<evidence type="ECO:0000313" key="6">
    <source>
        <dbReference type="Proteomes" id="UP000503117"/>
    </source>
</evidence>
<dbReference type="InterPro" id="IPR025997">
    <property type="entry name" value="SBP_2_dom"/>
</dbReference>
<name>A0ABX6M726_9BURK</name>
<protein>
    <submittedName>
        <fullName evidence="5">TMAO reductase system periplasmic protein TorT</fullName>
    </submittedName>
</protein>
<dbReference type="Gene3D" id="3.40.50.2300">
    <property type="match status" value="2"/>
</dbReference>
<reference evidence="5 6" key="1">
    <citation type="submission" date="2020-04" db="EMBL/GenBank/DDBJ databases">
        <title>Genome sequencing of novel species.</title>
        <authorList>
            <person name="Heo J."/>
            <person name="Kim S.-J."/>
            <person name="Kim J.-S."/>
            <person name="Hong S.-B."/>
            <person name="Kwon S.-W."/>
        </authorList>
    </citation>
    <scope>NUCLEOTIDE SEQUENCE [LARGE SCALE GENOMIC DNA]</scope>
    <source>
        <strain evidence="5 6">AF9R3</strain>
    </source>
</reference>
<dbReference type="Proteomes" id="UP000503117">
    <property type="component" value="Chromosome"/>
</dbReference>
<dbReference type="CDD" id="cd06306">
    <property type="entry name" value="PBP1_TorT-like"/>
    <property type="match status" value="1"/>
</dbReference>
<dbReference type="EMBL" id="CP051684">
    <property type="protein sequence ID" value="QJD90116.1"/>
    <property type="molecule type" value="Genomic_DNA"/>
</dbReference>
<comment type="similarity">
    <text evidence="2">Belongs to the bacterial solute-binding protein 2 family.</text>
</comment>
<comment type="subcellular location">
    <subcellularLocation>
        <location evidence="1">Cell envelope</location>
    </subcellularLocation>
</comment>
<dbReference type="InterPro" id="IPR028082">
    <property type="entry name" value="Peripla_BP_I"/>
</dbReference>
<organism evidence="5 6">
    <name type="scientific">Duganella dendranthematis</name>
    <dbReference type="NCBI Taxonomy" id="2728021"/>
    <lineage>
        <taxon>Bacteria</taxon>
        <taxon>Pseudomonadati</taxon>
        <taxon>Pseudomonadota</taxon>
        <taxon>Betaproteobacteria</taxon>
        <taxon>Burkholderiales</taxon>
        <taxon>Oxalobacteraceae</taxon>
        <taxon>Telluria group</taxon>
        <taxon>Duganella</taxon>
    </lineage>
</organism>